<proteinExistence type="predicted"/>
<keyword evidence="3 9" id="KW-0732">Signal</keyword>
<feature type="chain" id="PRO_5041425576" evidence="9">
    <location>
        <begin position="23"/>
        <end position="438"/>
    </location>
</feature>
<dbReference type="CDD" id="cd00167">
    <property type="entry name" value="SANT"/>
    <property type="match status" value="2"/>
</dbReference>
<dbReference type="SUPFAM" id="SSF46565">
    <property type="entry name" value="Chaperone J-domain"/>
    <property type="match status" value="1"/>
</dbReference>
<protein>
    <submittedName>
        <fullName evidence="13">Uncharacterized protein</fullName>
    </submittedName>
</protein>
<dbReference type="CDD" id="cd06257">
    <property type="entry name" value="DnaJ"/>
    <property type="match status" value="1"/>
</dbReference>
<evidence type="ECO:0000256" key="4">
    <source>
        <dbReference type="ARBA" id="ARBA00022989"/>
    </source>
</evidence>
<dbReference type="InterPro" id="IPR009057">
    <property type="entry name" value="Homeodomain-like_sf"/>
</dbReference>
<evidence type="ECO:0000256" key="2">
    <source>
        <dbReference type="ARBA" id="ARBA00022692"/>
    </source>
</evidence>
<dbReference type="InterPro" id="IPR018253">
    <property type="entry name" value="DnaJ_domain_CS"/>
</dbReference>
<dbReference type="InterPro" id="IPR052606">
    <property type="entry name" value="DnaJ_domain_protein"/>
</dbReference>
<feature type="domain" description="SANT" evidence="12">
    <location>
        <begin position="374"/>
        <end position="430"/>
    </location>
</feature>
<dbReference type="Proteomes" id="UP001168990">
    <property type="component" value="Unassembled WGS sequence"/>
</dbReference>
<dbReference type="InterPro" id="IPR001623">
    <property type="entry name" value="DnaJ_domain"/>
</dbReference>
<dbReference type="Pfam" id="PF00226">
    <property type="entry name" value="DnaJ"/>
    <property type="match status" value="1"/>
</dbReference>
<dbReference type="PROSITE" id="PS50090">
    <property type="entry name" value="MYB_LIKE"/>
    <property type="match status" value="2"/>
</dbReference>
<gene>
    <name evidence="13" type="ORF">PV328_007973</name>
</gene>
<dbReference type="InterPro" id="IPR001005">
    <property type="entry name" value="SANT/Myb"/>
</dbReference>
<dbReference type="PANTHER" id="PTHR44653:SF2">
    <property type="entry name" value="DNAJ HOMOLOG SUBFAMILY C MEMBER 1"/>
    <property type="match status" value="1"/>
</dbReference>
<evidence type="ECO:0000259" key="12">
    <source>
        <dbReference type="PROSITE" id="PS51293"/>
    </source>
</evidence>
<evidence type="ECO:0000256" key="5">
    <source>
        <dbReference type="ARBA" id="ARBA00023136"/>
    </source>
</evidence>
<evidence type="ECO:0000259" key="11">
    <source>
        <dbReference type="PROSITE" id="PS50090"/>
    </source>
</evidence>
<dbReference type="PROSITE" id="PS00636">
    <property type="entry name" value="DNAJ_1"/>
    <property type="match status" value="1"/>
</dbReference>
<reference evidence="13" key="2">
    <citation type="submission" date="2023-03" db="EMBL/GenBank/DDBJ databases">
        <authorList>
            <person name="Inwood S.N."/>
            <person name="Skelly J.G."/>
            <person name="Guhlin J."/>
            <person name="Harrop T.W.R."/>
            <person name="Goldson S.G."/>
            <person name="Dearden P.K."/>
        </authorList>
    </citation>
    <scope>NUCLEOTIDE SEQUENCE</scope>
    <source>
        <strain evidence="13">Irish</strain>
        <tissue evidence="13">Whole body</tissue>
    </source>
</reference>
<feature type="domain" description="Myb-like" evidence="11">
    <location>
        <begin position="290"/>
        <end position="335"/>
    </location>
</feature>
<feature type="signal peptide" evidence="9">
    <location>
        <begin position="1"/>
        <end position="22"/>
    </location>
</feature>
<sequence>MNIIYILFSVLQFLNICKESIAWDNEELEVFDVVEEVNQNFYQLLNVPKDANATSIRKAFRQLSLQLHPDKNDAPDADVKFRNLVSVYDVLKDSNKRKHYDNVLINGLPNWRSAVYYYRHVRKMGLLEMSIILFIVITIGQYIVSWAAYFEKRYTYEQVLGSKLQKLQKKNRKGKMEVPDLADILEKIPTPSVFNTLPFQLPRWTVASIVGIPSTIRAIKEMIEERKRRKKEEEEAALAEENEEPEPEPVPRGPRRRRPVFTPQEQNTNNINDTLNNKKENIRTNNIYEKPKMCGGLWTDDDIIELIKYVKKFPGGTQDRWEKIADAMNRTVNEVTYMAKKIKDEGLKPKQNSDDVQVDVQIKKIKTRAIDNDDNVTDWSQEQQKALESALIKYPKGGSADRWEKIASCIEGKTKEECQLRYRQLVEIVKKKQHEQKE</sequence>
<feature type="domain" description="Myb-like" evidence="11">
    <location>
        <begin position="371"/>
        <end position="426"/>
    </location>
</feature>
<name>A0AA39F0X2_9HYME</name>
<evidence type="ECO:0000313" key="13">
    <source>
        <dbReference type="EMBL" id="KAK0160575.1"/>
    </source>
</evidence>
<dbReference type="InterPro" id="IPR036869">
    <property type="entry name" value="J_dom_sf"/>
</dbReference>
<dbReference type="Pfam" id="PF00249">
    <property type="entry name" value="Myb_DNA-binding"/>
    <property type="match status" value="1"/>
</dbReference>
<dbReference type="InterPro" id="IPR017884">
    <property type="entry name" value="SANT_dom"/>
</dbReference>
<dbReference type="PROSITE" id="PS50076">
    <property type="entry name" value="DNAJ_2"/>
    <property type="match status" value="1"/>
</dbReference>
<feature type="compositionally biased region" description="Acidic residues" evidence="7">
    <location>
        <begin position="234"/>
        <end position="247"/>
    </location>
</feature>
<keyword evidence="14" id="KW-1185">Reference proteome</keyword>
<keyword evidence="2 8" id="KW-0812">Transmembrane</keyword>
<dbReference type="SMART" id="SM00271">
    <property type="entry name" value="DnaJ"/>
    <property type="match status" value="1"/>
</dbReference>
<evidence type="ECO:0000313" key="14">
    <source>
        <dbReference type="Proteomes" id="UP001168990"/>
    </source>
</evidence>
<reference evidence="13" key="1">
    <citation type="journal article" date="2023" name="bioRxiv">
        <title>Scaffold-level genome assemblies of two parasitoid biocontrol wasps reveal the parthenogenesis mechanism and an associated novel virus.</title>
        <authorList>
            <person name="Inwood S."/>
            <person name="Skelly J."/>
            <person name="Guhlin J."/>
            <person name="Harrop T."/>
            <person name="Goldson S."/>
            <person name="Dearden P."/>
        </authorList>
    </citation>
    <scope>NUCLEOTIDE SEQUENCE</scope>
    <source>
        <strain evidence="13">Irish</strain>
        <tissue evidence="13">Whole body</tissue>
    </source>
</reference>
<dbReference type="SUPFAM" id="SSF46689">
    <property type="entry name" value="Homeodomain-like"/>
    <property type="match status" value="2"/>
</dbReference>
<dbReference type="Pfam" id="PF23082">
    <property type="entry name" value="Myb_DNA-binding_2"/>
    <property type="match status" value="1"/>
</dbReference>
<comment type="subcellular location">
    <subcellularLocation>
        <location evidence="6">Endomembrane system</location>
        <topology evidence="6">Single-pass membrane protein</topology>
    </subcellularLocation>
    <subcellularLocation>
        <location evidence="1">Nucleus</location>
    </subcellularLocation>
</comment>
<comment type="caution">
    <text evidence="13">The sequence shown here is derived from an EMBL/GenBank/DDBJ whole genome shotgun (WGS) entry which is preliminary data.</text>
</comment>
<evidence type="ECO:0000256" key="8">
    <source>
        <dbReference type="SAM" id="Phobius"/>
    </source>
</evidence>
<dbReference type="AlphaFoldDB" id="A0AA39F0X2"/>
<dbReference type="GO" id="GO:0005634">
    <property type="term" value="C:nucleus"/>
    <property type="evidence" value="ECO:0007669"/>
    <property type="project" value="UniProtKB-SubCell"/>
</dbReference>
<accession>A0AA39F0X2</accession>
<feature type="domain" description="J" evidence="10">
    <location>
        <begin position="40"/>
        <end position="104"/>
    </location>
</feature>
<evidence type="ECO:0000256" key="1">
    <source>
        <dbReference type="ARBA" id="ARBA00004123"/>
    </source>
</evidence>
<dbReference type="GO" id="GO:0012505">
    <property type="term" value="C:endomembrane system"/>
    <property type="evidence" value="ECO:0007669"/>
    <property type="project" value="UniProtKB-SubCell"/>
</dbReference>
<evidence type="ECO:0000259" key="10">
    <source>
        <dbReference type="PROSITE" id="PS50076"/>
    </source>
</evidence>
<evidence type="ECO:0000256" key="6">
    <source>
        <dbReference type="ARBA" id="ARBA00037847"/>
    </source>
</evidence>
<feature type="transmembrane region" description="Helical" evidence="8">
    <location>
        <begin position="126"/>
        <end position="149"/>
    </location>
</feature>
<dbReference type="SMART" id="SM00717">
    <property type="entry name" value="SANT"/>
    <property type="match status" value="2"/>
</dbReference>
<evidence type="ECO:0000256" key="7">
    <source>
        <dbReference type="SAM" id="MobiDB-lite"/>
    </source>
</evidence>
<feature type="region of interest" description="Disordered" evidence="7">
    <location>
        <begin position="233"/>
        <end position="278"/>
    </location>
</feature>
<dbReference type="PANTHER" id="PTHR44653">
    <property type="entry name" value="DNAJ HOMOLOG SUBFAMILY C MEMBER 1"/>
    <property type="match status" value="1"/>
</dbReference>
<evidence type="ECO:0000256" key="9">
    <source>
        <dbReference type="SAM" id="SignalP"/>
    </source>
</evidence>
<keyword evidence="4 8" id="KW-1133">Transmembrane helix</keyword>
<dbReference type="Gene3D" id="1.10.10.60">
    <property type="entry name" value="Homeodomain-like"/>
    <property type="match status" value="2"/>
</dbReference>
<keyword evidence="5 8" id="KW-0472">Membrane</keyword>
<dbReference type="EMBL" id="JAQQBS010001423">
    <property type="protein sequence ID" value="KAK0160575.1"/>
    <property type="molecule type" value="Genomic_DNA"/>
</dbReference>
<dbReference type="Gene3D" id="1.10.287.110">
    <property type="entry name" value="DnaJ domain"/>
    <property type="match status" value="1"/>
</dbReference>
<evidence type="ECO:0000256" key="3">
    <source>
        <dbReference type="ARBA" id="ARBA00022729"/>
    </source>
</evidence>
<organism evidence="13 14">
    <name type="scientific">Microctonus aethiopoides</name>
    <dbReference type="NCBI Taxonomy" id="144406"/>
    <lineage>
        <taxon>Eukaryota</taxon>
        <taxon>Metazoa</taxon>
        <taxon>Ecdysozoa</taxon>
        <taxon>Arthropoda</taxon>
        <taxon>Hexapoda</taxon>
        <taxon>Insecta</taxon>
        <taxon>Pterygota</taxon>
        <taxon>Neoptera</taxon>
        <taxon>Endopterygota</taxon>
        <taxon>Hymenoptera</taxon>
        <taxon>Apocrita</taxon>
        <taxon>Ichneumonoidea</taxon>
        <taxon>Braconidae</taxon>
        <taxon>Euphorinae</taxon>
        <taxon>Microctonus</taxon>
    </lineage>
</organism>
<dbReference type="PRINTS" id="PR00625">
    <property type="entry name" value="JDOMAIN"/>
</dbReference>
<dbReference type="PROSITE" id="PS51293">
    <property type="entry name" value="SANT"/>
    <property type="match status" value="1"/>
</dbReference>